<dbReference type="AlphaFoldDB" id="A0A7R9C1L7"/>
<evidence type="ECO:0000256" key="10">
    <source>
        <dbReference type="ARBA" id="ARBA00023180"/>
    </source>
</evidence>
<comment type="subcellular location">
    <subcellularLocation>
        <location evidence="1">Golgi apparatus membrane</location>
        <topology evidence="1">Single-pass type II membrane protein</topology>
    </subcellularLocation>
</comment>
<keyword evidence="4" id="KW-0808">Transferase</keyword>
<keyword evidence="7" id="KW-1133">Transmembrane helix</keyword>
<keyword evidence="8" id="KW-0333">Golgi apparatus</keyword>
<keyword evidence="10" id="KW-0325">Glycoprotein</keyword>
<dbReference type="EMBL" id="CAJPEX010006653">
    <property type="protein sequence ID" value="CAG0924151.1"/>
    <property type="molecule type" value="Genomic_DNA"/>
</dbReference>
<dbReference type="GO" id="GO:0006493">
    <property type="term" value="P:protein O-linked glycosylation"/>
    <property type="evidence" value="ECO:0007669"/>
    <property type="project" value="TreeGrafter"/>
</dbReference>
<dbReference type="PANTHER" id="PTHR11214">
    <property type="entry name" value="BETA-1,3-N-ACETYLGLUCOSAMINYLTRANSFERASE"/>
    <property type="match status" value="1"/>
</dbReference>
<protein>
    <recommendedName>
        <fullName evidence="13">Hexosyltransferase</fullName>
    </recommendedName>
</protein>
<dbReference type="Pfam" id="PF01762">
    <property type="entry name" value="Galactosyl_T"/>
    <property type="match status" value="2"/>
</dbReference>
<evidence type="ECO:0000256" key="9">
    <source>
        <dbReference type="ARBA" id="ARBA00023136"/>
    </source>
</evidence>
<evidence type="ECO:0008006" key="13">
    <source>
        <dbReference type="Google" id="ProtNLM"/>
    </source>
</evidence>
<dbReference type="OrthoDB" id="6411373at2759"/>
<evidence type="ECO:0000256" key="5">
    <source>
        <dbReference type="ARBA" id="ARBA00022692"/>
    </source>
</evidence>
<name>A0A7R9C1L7_9CRUS</name>
<keyword evidence="9" id="KW-0472">Membrane</keyword>
<evidence type="ECO:0000256" key="8">
    <source>
        <dbReference type="ARBA" id="ARBA00023034"/>
    </source>
</evidence>
<dbReference type="EMBL" id="OA888690">
    <property type="protein sequence ID" value="CAD7283999.1"/>
    <property type="molecule type" value="Genomic_DNA"/>
</dbReference>
<keyword evidence="12" id="KW-1185">Reference proteome</keyword>
<organism evidence="11">
    <name type="scientific">Notodromas monacha</name>
    <dbReference type="NCBI Taxonomy" id="399045"/>
    <lineage>
        <taxon>Eukaryota</taxon>
        <taxon>Metazoa</taxon>
        <taxon>Ecdysozoa</taxon>
        <taxon>Arthropoda</taxon>
        <taxon>Crustacea</taxon>
        <taxon>Oligostraca</taxon>
        <taxon>Ostracoda</taxon>
        <taxon>Podocopa</taxon>
        <taxon>Podocopida</taxon>
        <taxon>Cypridocopina</taxon>
        <taxon>Cypridoidea</taxon>
        <taxon>Cyprididae</taxon>
        <taxon>Notodromas</taxon>
    </lineage>
</organism>
<evidence type="ECO:0000313" key="12">
    <source>
        <dbReference type="Proteomes" id="UP000678499"/>
    </source>
</evidence>
<comment type="similarity">
    <text evidence="2">Belongs to the glycosyltransferase 31 family.</text>
</comment>
<dbReference type="PANTHER" id="PTHR11214:SF379">
    <property type="entry name" value="HEXOSYLTRANSFERASE-RELATED"/>
    <property type="match status" value="1"/>
</dbReference>
<dbReference type="GO" id="GO:0016758">
    <property type="term" value="F:hexosyltransferase activity"/>
    <property type="evidence" value="ECO:0007669"/>
    <property type="project" value="InterPro"/>
</dbReference>
<evidence type="ECO:0000313" key="11">
    <source>
        <dbReference type="EMBL" id="CAD7283999.1"/>
    </source>
</evidence>
<dbReference type="Gene3D" id="3.90.550.50">
    <property type="match status" value="2"/>
</dbReference>
<accession>A0A7R9C1L7</accession>
<reference evidence="11" key="1">
    <citation type="submission" date="2020-11" db="EMBL/GenBank/DDBJ databases">
        <authorList>
            <person name="Tran Van P."/>
        </authorList>
    </citation>
    <scope>NUCLEOTIDE SEQUENCE</scope>
</reference>
<evidence type="ECO:0000256" key="2">
    <source>
        <dbReference type="ARBA" id="ARBA00008661"/>
    </source>
</evidence>
<dbReference type="GO" id="GO:0000139">
    <property type="term" value="C:Golgi membrane"/>
    <property type="evidence" value="ECO:0007669"/>
    <property type="project" value="UniProtKB-SubCell"/>
</dbReference>
<gene>
    <name evidence="11" type="ORF">NMOB1V02_LOCUS11607</name>
</gene>
<evidence type="ECO:0000256" key="7">
    <source>
        <dbReference type="ARBA" id="ARBA00022989"/>
    </source>
</evidence>
<evidence type="ECO:0000256" key="4">
    <source>
        <dbReference type="ARBA" id="ARBA00022679"/>
    </source>
</evidence>
<evidence type="ECO:0000256" key="1">
    <source>
        <dbReference type="ARBA" id="ARBA00004323"/>
    </source>
</evidence>
<keyword evidence="6" id="KW-0735">Signal-anchor</keyword>
<evidence type="ECO:0000256" key="6">
    <source>
        <dbReference type="ARBA" id="ARBA00022968"/>
    </source>
</evidence>
<keyword evidence="5" id="KW-0812">Transmembrane</keyword>
<dbReference type="Proteomes" id="UP000678499">
    <property type="component" value="Unassembled WGS sequence"/>
</dbReference>
<dbReference type="InterPro" id="IPR002659">
    <property type="entry name" value="Glyco_trans_31"/>
</dbReference>
<keyword evidence="3" id="KW-0328">Glycosyltransferase</keyword>
<dbReference type="FunFam" id="3.90.550.50:FF:000001">
    <property type="entry name" value="Hexosyltransferase"/>
    <property type="match status" value="2"/>
</dbReference>
<evidence type="ECO:0000256" key="3">
    <source>
        <dbReference type="ARBA" id="ARBA00022676"/>
    </source>
</evidence>
<proteinExistence type="inferred from homology"/>
<sequence>MKLTLIGIVTVSGVYLLSMCVFAAILSDVDGNYGSFKGVKVRDLLKPGFEIENSKLCSPSNSSIHLLLVVMSAPQNFLRRKAIRETWASGATDQVKVAFLTGKAEDPVVDFQLQQEHRIHQDIIKVNFLDVYTSLSLKSASMLNWVHTFCKNAQFAIKVDEDMMVNVKRMSSYFQAQENASKTIYCRVKPAGNKVIRDRKSKYFVPSSMYPNDVYPEYCAGPAYAITSDAITELWHQVMDEQFVWMEDFLITGLAAGNLGLRLVDNDDFVAQSPKNPRREEVLNYLRFREAIRETWATQANGSGVAYAFLIGNPNDEYLNEKLSKEHQRNEDLIQSNSYDSYETLTIKSLTLLQWVSTFCKHAQFVLKVDDDVMVNIQNILDFLRGHATATRMIFCTVRPMGQPVIRDPTSKYNMPKWMFPEDKLPAYCRGGAYVLTADSISPLWHQVRQEQFILLEDLLVTGIAAPKCGIQKKHNLNFVPPKSKDAGRKEIEGFFSYYAQSPENMKLLWKVVTRDDALD</sequence>